<keyword evidence="4" id="KW-1133">Transmembrane helix</keyword>
<dbReference type="EMBL" id="CP000481">
    <property type="protein sequence ID" value="ABK53002.1"/>
    <property type="molecule type" value="Genomic_DNA"/>
</dbReference>
<name>A0LU92_ACIC1</name>
<dbReference type="PANTHER" id="PTHR37313">
    <property type="entry name" value="UPF0749 PROTEIN RV1825"/>
    <property type="match status" value="1"/>
</dbReference>
<evidence type="ECO:0000256" key="3">
    <source>
        <dbReference type="SAM" id="MobiDB-lite"/>
    </source>
</evidence>
<dbReference type="FunCoup" id="A0LU92">
    <property type="interactions" value="1"/>
</dbReference>
<dbReference type="KEGG" id="ace:Acel_1230"/>
<dbReference type="AlphaFoldDB" id="A0LU92"/>
<protein>
    <recommendedName>
        <fullName evidence="7">DUF881 domain-containing protein</fullName>
    </recommendedName>
</protein>
<feature type="region of interest" description="Disordered" evidence="3">
    <location>
        <begin position="1"/>
        <end position="25"/>
    </location>
</feature>
<keyword evidence="4" id="KW-0812">Transmembrane</keyword>
<dbReference type="Pfam" id="PF05949">
    <property type="entry name" value="DUF881"/>
    <property type="match status" value="1"/>
</dbReference>
<keyword evidence="2" id="KW-0175">Coiled coil</keyword>
<keyword evidence="6" id="KW-1185">Reference proteome</keyword>
<dbReference type="HOGENOM" id="CLU_040273_1_0_11"/>
<evidence type="ECO:0000313" key="5">
    <source>
        <dbReference type="EMBL" id="ABK53002.1"/>
    </source>
</evidence>
<accession>A0LU92</accession>
<evidence type="ECO:0000313" key="6">
    <source>
        <dbReference type="Proteomes" id="UP000008221"/>
    </source>
</evidence>
<evidence type="ECO:0008006" key="7">
    <source>
        <dbReference type="Google" id="ProtNLM"/>
    </source>
</evidence>
<feature type="transmembrane region" description="Helical" evidence="4">
    <location>
        <begin position="65"/>
        <end position="86"/>
    </location>
</feature>
<feature type="compositionally biased region" description="Basic and acidic residues" evidence="3">
    <location>
        <begin position="13"/>
        <end position="22"/>
    </location>
</feature>
<feature type="coiled-coil region" evidence="2">
    <location>
        <begin position="106"/>
        <end position="133"/>
    </location>
</feature>
<dbReference type="GO" id="GO:0005886">
    <property type="term" value="C:plasma membrane"/>
    <property type="evidence" value="ECO:0007669"/>
    <property type="project" value="TreeGrafter"/>
</dbReference>
<evidence type="ECO:0000256" key="4">
    <source>
        <dbReference type="SAM" id="Phobius"/>
    </source>
</evidence>
<evidence type="ECO:0000256" key="1">
    <source>
        <dbReference type="ARBA" id="ARBA00009108"/>
    </source>
</evidence>
<keyword evidence="4" id="KW-0472">Membrane</keyword>
<gene>
    <name evidence="5" type="ordered locus">Acel_1230</name>
</gene>
<dbReference type="STRING" id="351607.Acel_1230"/>
<dbReference type="PANTHER" id="PTHR37313:SF1">
    <property type="entry name" value="UPF0749 PROTEIN RV1823"/>
    <property type="match status" value="1"/>
</dbReference>
<dbReference type="Proteomes" id="UP000008221">
    <property type="component" value="Chromosome"/>
</dbReference>
<dbReference type="eggNOG" id="COG3879">
    <property type="taxonomic scope" value="Bacteria"/>
</dbReference>
<proteinExistence type="inferred from homology"/>
<dbReference type="InParanoid" id="A0LU92"/>
<sequence>MKQMTSETAARQPRHEAPRQSRPDASMSLLADVAAHALDEGYYEAARRRGISPPGAAQRPAIGRFSATIAAVVLAAAGVLFATSWVTTRQNAAAAARDRAALLRSIESQSAVVDALRSRANDLRAEIASARDAALSTSTQGAALRAELDRLSLLTGATPVAGPGAEVTLADAPRTGDERTDALGTVYDRDLQAVVNALFASGAEAIAVGGQRLTATTAIRQAGSAILVDYRAIAAPYRIDAVGPPDLAARFLATQTAALYQTWQQVYGLRFTVTARSRLTLPAAGTIVIHYAQVLSRPGGS</sequence>
<dbReference type="Gene3D" id="3.30.70.1880">
    <property type="entry name" value="Protein of unknown function DUF881"/>
    <property type="match status" value="1"/>
</dbReference>
<dbReference type="InterPro" id="IPR010273">
    <property type="entry name" value="DUF881"/>
</dbReference>
<organism evidence="5 6">
    <name type="scientific">Acidothermus cellulolyticus (strain ATCC 43068 / DSM 8971 / 11B)</name>
    <dbReference type="NCBI Taxonomy" id="351607"/>
    <lineage>
        <taxon>Bacteria</taxon>
        <taxon>Bacillati</taxon>
        <taxon>Actinomycetota</taxon>
        <taxon>Actinomycetes</taxon>
        <taxon>Acidothermales</taxon>
        <taxon>Acidothermaceae</taxon>
        <taxon>Acidothermus</taxon>
    </lineage>
</organism>
<comment type="similarity">
    <text evidence="1">Belongs to the UPF0749 family.</text>
</comment>
<reference evidence="5 6" key="1">
    <citation type="journal article" date="2009" name="Genome Res.">
        <title>Complete genome of the cellulolytic thermophile Acidothermus cellulolyticus 11B provides insights into its ecophysiological and evolutionary adaptations.</title>
        <authorList>
            <person name="Barabote R.D."/>
            <person name="Xie G."/>
            <person name="Leu D.H."/>
            <person name="Normand P."/>
            <person name="Necsulea A."/>
            <person name="Daubin V."/>
            <person name="Medigue C."/>
            <person name="Adney W.S."/>
            <person name="Xu X.C."/>
            <person name="Lapidus A."/>
            <person name="Parales R.E."/>
            <person name="Detter C."/>
            <person name="Pujic P."/>
            <person name="Bruce D."/>
            <person name="Lavire C."/>
            <person name="Challacombe J.F."/>
            <person name="Brettin T.S."/>
            <person name="Berry A.M."/>
        </authorList>
    </citation>
    <scope>NUCLEOTIDE SEQUENCE [LARGE SCALE GENOMIC DNA]</scope>
    <source>
        <strain evidence="6">ATCC 43068 / DSM 8971 / 11B</strain>
    </source>
</reference>
<evidence type="ECO:0000256" key="2">
    <source>
        <dbReference type="SAM" id="Coils"/>
    </source>
</evidence>